<dbReference type="PANTHER" id="PTHR46098:SF1">
    <property type="entry name" value="TRNA (CYTOSINE(38)-C(5))-METHYLTRANSFERASE"/>
    <property type="match status" value="1"/>
</dbReference>
<dbReference type="NCBIfam" id="TIGR00675">
    <property type="entry name" value="dcm"/>
    <property type="match status" value="1"/>
</dbReference>
<dbReference type="PANTHER" id="PTHR46098">
    <property type="entry name" value="TRNA (CYTOSINE(38)-C(5))-METHYLTRANSFERASE"/>
    <property type="match status" value="1"/>
</dbReference>
<accession>A0AA48R9X8</accession>
<dbReference type="Gene3D" id="3.40.50.150">
    <property type="entry name" value="Vaccinia Virus protein VP39"/>
    <property type="match status" value="1"/>
</dbReference>
<reference evidence="4" key="1">
    <citation type="submission" date="2023-07" db="EMBL/GenBank/DDBJ databases">
        <authorList>
            <person name="Pelsma A.J. K."/>
        </authorList>
    </citation>
    <scope>NUCLEOTIDE SEQUENCE</scope>
</reference>
<dbReference type="EMBL" id="OY288114">
    <property type="protein sequence ID" value="CAJ0871575.1"/>
    <property type="molecule type" value="Genomic_DNA"/>
</dbReference>
<dbReference type="InterPro" id="IPR029063">
    <property type="entry name" value="SAM-dependent_MTases_sf"/>
</dbReference>
<organism evidence="4">
    <name type="scientific">freshwater sediment metagenome</name>
    <dbReference type="NCBI Taxonomy" id="556182"/>
    <lineage>
        <taxon>unclassified sequences</taxon>
        <taxon>metagenomes</taxon>
        <taxon>ecological metagenomes</taxon>
    </lineage>
</organism>
<sequence>MSGKPGFYEFFAGGGMARAGLGPGWTCLFANDFDAKKAETYRRNWGGEALHVGDVAAVTTAQLPGCADLVWASFPCQDLSLAGVGAGLKGERSGSFWPFWALMTSLRREGRAPKTIVLENVCGALTSHGGKDFEAICGALAAEDYRFGALVIDAALFVPQSRPRLFIVAVRADVAIPNRLASIRHCEERRDEAIQSRDMAPDGFASLAMAESFVTRTLVTAFERLPATLQQSWLWWRLPLPAPRNASLSQFIEGKPSGVSWHDAATTQRLLSMMSAVNLAKVEEAKRAGGRMVGTLYRRTRCENGAKVQRAEARFDDIAGCLRTPAGGSSRQFLLVVEKGRVRSRLISARETARLMGLPDDYALPERYNEAYHLTGDGVVVPVVRHIAAHLIEPLLTVGLAREAA</sequence>
<dbReference type="PRINTS" id="PR00105">
    <property type="entry name" value="C5METTRFRASE"/>
</dbReference>
<name>A0AA48R9X8_9ZZZZ</name>
<dbReference type="Gene3D" id="3.90.120.10">
    <property type="entry name" value="DNA Methylase, subunit A, domain 2"/>
    <property type="match status" value="1"/>
</dbReference>
<dbReference type="PROSITE" id="PS00094">
    <property type="entry name" value="C5_MTASE_1"/>
    <property type="match status" value="1"/>
</dbReference>
<dbReference type="AlphaFoldDB" id="A0AA48R9X8"/>
<evidence type="ECO:0000256" key="1">
    <source>
        <dbReference type="ARBA" id="ARBA00022603"/>
    </source>
</evidence>
<dbReference type="InterPro" id="IPR050750">
    <property type="entry name" value="C5-MTase"/>
</dbReference>
<dbReference type="GO" id="GO:0032259">
    <property type="term" value="P:methylation"/>
    <property type="evidence" value="ECO:0007669"/>
    <property type="project" value="UniProtKB-KW"/>
</dbReference>
<dbReference type="InterPro" id="IPR018117">
    <property type="entry name" value="C5_DNA_meth_AS"/>
</dbReference>
<keyword evidence="1 4" id="KW-0489">Methyltransferase</keyword>
<dbReference type="EC" id="2.1.1.37" evidence="4"/>
<evidence type="ECO:0000256" key="3">
    <source>
        <dbReference type="ARBA" id="ARBA00022691"/>
    </source>
</evidence>
<dbReference type="Pfam" id="PF00145">
    <property type="entry name" value="DNA_methylase"/>
    <property type="match status" value="1"/>
</dbReference>
<proteinExistence type="predicted"/>
<keyword evidence="2 4" id="KW-0808">Transferase</keyword>
<keyword evidence="3" id="KW-0949">S-adenosyl-L-methionine</keyword>
<evidence type="ECO:0000313" key="4">
    <source>
        <dbReference type="EMBL" id="CAJ0871575.1"/>
    </source>
</evidence>
<evidence type="ECO:0000256" key="2">
    <source>
        <dbReference type="ARBA" id="ARBA00022679"/>
    </source>
</evidence>
<dbReference type="SUPFAM" id="SSF53335">
    <property type="entry name" value="S-adenosyl-L-methionine-dependent methyltransferases"/>
    <property type="match status" value="1"/>
</dbReference>
<dbReference type="PROSITE" id="PS51679">
    <property type="entry name" value="SAM_MT_C5"/>
    <property type="match status" value="1"/>
</dbReference>
<dbReference type="InterPro" id="IPR001525">
    <property type="entry name" value="C5_MeTfrase"/>
</dbReference>
<dbReference type="GO" id="GO:0003886">
    <property type="term" value="F:DNA (cytosine-5-)-methyltransferase activity"/>
    <property type="evidence" value="ECO:0007669"/>
    <property type="project" value="UniProtKB-EC"/>
</dbReference>
<protein>
    <submittedName>
        <fullName evidence="4">DNA (Cytosine-5)-methyltransferase 1</fullName>
        <ecNumber evidence="4">2.1.1.37</ecNumber>
    </submittedName>
</protein>
<gene>
    <name evidence="4" type="primary">DNMT1/dcm</name>
    <name evidence="4" type="ORF">AMST5_02335</name>
</gene>